<gene>
    <name evidence="7" type="primary">GSTK1_2</name>
    <name evidence="7" type="ORF">BG006_008670</name>
</gene>
<evidence type="ECO:0000259" key="6">
    <source>
        <dbReference type="Pfam" id="PF01323"/>
    </source>
</evidence>
<organism evidence="7 8">
    <name type="scientific">Podila minutissima</name>
    <dbReference type="NCBI Taxonomy" id="64525"/>
    <lineage>
        <taxon>Eukaryota</taxon>
        <taxon>Fungi</taxon>
        <taxon>Fungi incertae sedis</taxon>
        <taxon>Mucoromycota</taxon>
        <taxon>Mortierellomycotina</taxon>
        <taxon>Mortierellomycetes</taxon>
        <taxon>Mortierellales</taxon>
        <taxon>Mortierellaceae</taxon>
        <taxon>Podila</taxon>
    </lineage>
</organism>
<proteinExistence type="inferred from homology"/>
<reference evidence="7" key="1">
    <citation type="journal article" date="2020" name="Fungal Divers.">
        <title>Resolving the Mortierellaceae phylogeny through synthesis of multi-gene phylogenetics and phylogenomics.</title>
        <authorList>
            <person name="Vandepol N."/>
            <person name="Liber J."/>
            <person name="Desiro A."/>
            <person name="Na H."/>
            <person name="Kennedy M."/>
            <person name="Barry K."/>
            <person name="Grigoriev I.V."/>
            <person name="Miller A.N."/>
            <person name="O'Donnell K."/>
            <person name="Stajich J.E."/>
            <person name="Bonito G."/>
        </authorList>
    </citation>
    <scope>NUCLEOTIDE SEQUENCE</scope>
    <source>
        <strain evidence="7">NVP1</strain>
    </source>
</reference>
<dbReference type="EMBL" id="JAAAUY010000598">
    <property type="protein sequence ID" value="KAF9328089.1"/>
    <property type="molecule type" value="Genomic_DNA"/>
</dbReference>
<evidence type="ECO:0000256" key="2">
    <source>
        <dbReference type="ARBA" id="ARBA00022679"/>
    </source>
</evidence>
<dbReference type="GO" id="GO:0005777">
    <property type="term" value="C:peroxisome"/>
    <property type="evidence" value="ECO:0007669"/>
    <property type="project" value="TreeGrafter"/>
</dbReference>
<accession>A0A9P5VJF1</accession>
<dbReference type="Gene3D" id="3.40.30.10">
    <property type="entry name" value="Glutaredoxin"/>
    <property type="match status" value="1"/>
</dbReference>
<dbReference type="GO" id="GO:0004364">
    <property type="term" value="F:glutathione transferase activity"/>
    <property type="evidence" value="ECO:0007669"/>
    <property type="project" value="UniProtKB-UniRule"/>
</dbReference>
<dbReference type="FunFam" id="3.40.30.10:FF:000096">
    <property type="entry name" value="Glutathione S-transferase kappa"/>
    <property type="match status" value="1"/>
</dbReference>
<feature type="domain" description="DSBA-like thioredoxin" evidence="6">
    <location>
        <begin position="7"/>
        <end position="206"/>
    </location>
</feature>
<keyword evidence="8" id="KW-1185">Reference proteome</keyword>
<evidence type="ECO:0000256" key="3">
    <source>
        <dbReference type="ARBA" id="ARBA00047960"/>
    </source>
</evidence>
<dbReference type="Proteomes" id="UP000696485">
    <property type="component" value="Unassembled WGS sequence"/>
</dbReference>
<dbReference type="InterPro" id="IPR036249">
    <property type="entry name" value="Thioredoxin-like_sf"/>
</dbReference>
<comment type="similarity">
    <text evidence="1 4">Belongs to the GST superfamily. Kappa family.</text>
</comment>
<evidence type="ECO:0000313" key="7">
    <source>
        <dbReference type="EMBL" id="KAF9328089.1"/>
    </source>
</evidence>
<dbReference type="InterPro" id="IPR014440">
    <property type="entry name" value="HCCAis_GSTk"/>
</dbReference>
<comment type="catalytic activity">
    <reaction evidence="3 4">
        <text>RX + glutathione = an S-substituted glutathione + a halide anion + H(+)</text>
        <dbReference type="Rhea" id="RHEA:16437"/>
        <dbReference type="ChEBI" id="CHEBI:15378"/>
        <dbReference type="ChEBI" id="CHEBI:16042"/>
        <dbReference type="ChEBI" id="CHEBI:17792"/>
        <dbReference type="ChEBI" id="CHEBI:57925"/>
        <dbReference type="ChEBI" id="CHEBI:90779"/>
        <dbReference type="EC" id="2.5.1.18"/>
    </reaction>
</comment>
<dbReference type="PANTHER" id="PTHR42943:SF2">
    <property type="entry name" value="GLUTATHIONE S-TRANSFERASE KAPPA 1"/>
    <property type="match status" value="1"/>
</dbReference>
<dbReference type="AlphaFoldDB" id="A0A9P5VJF1"/>
<evidence type="ECO:0000313" key="8">
    <source>
        <dbReference type="Proteomes" id="UP000696485"/>
    </source>
</evidence>
<dbReference type="InterPro" id="IPR051924">
    <property type="entry name" value="GST_Kappa/NadH"/>
</dbReference>
<dbReference type="GO" id="GO:0006749">
    <property type="term" value="P:glutathione metabolic process"/>
    <property type="evidence" value="ECO:0007669"/>
    <property type="project" value="TreeGrafter"/>
</dbReference>
<dbReference type="PIRSF" id="PIRSF006386">
    <property type="entry name" value="HCCAis_GSTk"/>
    <property type="match status" value="1"/>
</dbReference>
<keyword evidence="2 4" id="KW-0808">Transferase</keyword>
<dbReference type="GO" id="GO:0004602">
    <property type="term" value="F:glutathione peroxidase activity"/>
    <property type="evidence" value="ECO:0007669"/>
    <property type="project" value="TreeGrafter"/>
</dbReference>
<dbReference type="SUPFAM" id="SSF52833">
    <property type="entry name" value="Thioredoxin-like"/>
    <property type="match status" value="1"/>
</dbReference>
<evidence type="ECO:0000256" key="5">
    <source>
        <dbReference type="PIRSR" id="PIRSR006386-1"/>
    </source>
</evidence>
<evidence type="ECO:0000256" key="4">
    <source>
        <dbReference type="PIRNR" id="PIRNR006386"/>
    </source>
</evidence>
<name>A0A9P5VJF1_9FUNG</name>
<dbReference type="PANTHER" id="PTHR42943">
    <property type="entry name" value="GLUTATHIONE S-TRANSFERASE KAPPA"/>
    <property type="match status" value="1"/>
</dbReference>
<protein>
    <recommendedName>
        <fullName evidence="4">Glutathione S-transferase kappa</fullName>
        <ecNumber evidence="4">2.5.1.18</ecNumber>
    </recommendedName>
</protein>
<dbReference type="InterPro" id="IPR001853">
    <property type="entry name" value="DSBA-like_thioredoxin_dom"/>
</dbReference>
<evidence type="ECO:0000256" key="1">
    <source>
        <dbReference type="ARBA" id="ARBA00006494"/>
    </source>
</evidence>
<dbReference type="GO" id="GO:0005739">
    <property type="term" value="C:mitochondrion"/>
    <property type="evidence" value="ECO:0007669"/>
    <property type="project" value="TreeGrafter"/>
</dbReference>
<comment type="caution">
    <text evidence="7">The sequence shown here is derived from an EMBL/GenBank/DDBJ whole genome shotgun (WGS) entry which is preliminary data.</text>
</comment>
<feature type="active site" description="Nucleophile" evidence="5">
    <location>
        <position position="15"/>
    </location>
</feature>
<dbReference type="EC" id="2.5.1.18" evidence="4"/>
<sequence length="219" mass="24185">MTARHSITCYYDVVSPYSYFGVLLLNKLKATHWANVDVELKPFFLHGIMQGSGNQPPATVAAKGKYMFGDLIQVSKVSGLPLKFPSNFPVMTVGAMRLLLAVQRHASDKYIQCIEKDEYWAKDKNISEPEVLIAALAPILGGADKVQQLLKLSTDKEIKQALTNNTNEALEKGAFGAPTFFVKKAGSNKEMMFFGSDRFEVMAALLELPYPGINMSSKL</sequence>
<dbReference type="Pfam" id="PF01323">
    <property type="entry name" value="DSBA"/>
    <property type="match status" value="1"/>
</dbReference>